<evidence type="ECO:0000256" key="1">
    <source>
        <dbReference type="SAM" id="MobiDB-lite"/>
    </source>
</evidence>
<dbReference type="InParanoid" id="A0A2J6SXE5"/>
<dbReference type="STRING" id="1095630.A0A2J6SXE5"/>
<dbReference type="Proteomes" id="UP000235371">
    <property type="component" value="Unassembled WGS sequence"/>
</dbReference>
<dbReference type="EMBL" id="KZ613855">
    <property type="protein sequence ID" value="PMD55445.1"/>
    <property type="molecule type" value="Genomic_DNA"/>
</dbReference>
<proteinExistence type="predicted"/>
<dbReference type="OrthoDB" id="5325862at2759"/>
<sequence length="292" mass="31366">MATTTTTYAKGGIPLRTIPSSTITSSSSCSKPYDPSITRTYTPSITSTLAPSTLAPSTISTTRFLLAPPAPFLPTSTLQIQTTGKALFRLPSPPKELEIPIFSLETGRPVYLSVRGKRSSGNCTLVDVDSEEERVLGSTEYHWGPGKCPIVRVKGVGEGGEEEDEFEIQGKSLVSRTTIFECRWGRFEWRYAGRKERGEGMSSLLVLEKVGDGGRVRVAQLVRGEETRSPGSTGSSAGNGGRLEMCLDDGDGKGKGQVVDEVTVVSTVLVMLKKEIDRRRALQVAMISAAGS</sequence>
<evidence type="ECO:0000313" key="2">
    <source>
        <dbReference type="EMBL" id="PMD55445.1"/>
    </source>
</evidence>
<accession>A0A2J6SXE5</accession>
<name>A0A2J6SXE5_9HELO</name>
<organism evidence="2 3">
    <name type="scientific">Hyaloscypha bicolor E</name>
    <dbReference type="NCBI Taxonomy" id="1095630"/>
    <lineage>
        <taxon>Eukaryota</taxon>
        <taxon>Fungi</taxon>
        <taxon>Dikarya</taxon>
        <taxon>Ascomycota</taxon>
        <taxon>Pezizomycotina</taxon>
        <taxon>Leotiomycetes</taxon>
        <taxon>Helotiales</taxon>
        <taxon>Hyaloscyphaceae</taxon>
        <taxon>Hyaloscypha</taxon>
        <taxon>Hyaloscypha bicolor</taxon>
    </lineage>
</organism>
<dbReference type="GeneID" id="36589140"/>
<feature type="region of interest" description="Disordered" evidence="1">
    <location>
        <begin position="224"/>
        <end position="247"/>
    </location>
</feature>
<dbReference type="AlphaFoldDB" id="A0A2J6SXE5"/>
<keyword evidence="3" id="KW-1185">Reference proteome</keyword>
<evidence type="ECO:0000313" key="3">
    <source>
        <dbReference type="Proteomes" id="UP000235371"/>
    </source>
</evidence>
<gene>
    <name evidence="2" type="ORF">K444DRAFT_617161</name>
</gene>
<protein>
    <submittedName>
        <fullName evidence="2">Uncharacterized protein</fullName>
    </submittedName>
</protein>
<reference evidence="2 3" key="1">
    <citation type="submission" date="2016-04" db="EMBL/GenBank/DDBJ databases">
        <title>A degradative enzymes factory behind the ericoid mycorrhizal symbiosis.</title>
        <authorList>
            <consortium name="DOE Joint Genome Institute"/>
            <person name="Martino E."/>
            <person name="Morin E."/>
            <person name="Grelet G."/>
            <person name="Kuo A."/>
            <person name="Kohler A."/>
            <person name="Daghino S."/>
            <person name="Barry K."/>
            <person name="Choi C."/>
            <person name="Cichocki N."/>
            <person name="Clum A."/>
            <person name="Copeland A."/>
            <person name="Hainaut M."/>
            <person name="Haridas S."/>
            <person name="Labutti K."/>
            <person name="Lindquist E."/>
            <person name="Lipzen A."/>
            <person name="Khouja H.-R."/>
            <person name="Murat C."/>
            <person name="Ohm R."/>
            <person name="Olson A."/>
            <person name="Spatafora J."/>
            <person name="Veneault-Fourrey C."/>
            <person name="Henrissat B."/>
            <person name="Grigoriev I."/>
            <person name="Martin F."/>
            <person name="Perotto S."/>
        </authorList>
    </citation>
    <scope>NUCLEOTIDE SEQUENCE [LARGE SCALE GENOMIC DNA]</scope>
    <source>
        <strain evidence="2 3">E</strain>
    </source>
</reference>
<dbReference type="RefSeq" id="XP_024732349.1">
    <property type="nucleotide sequence ID" value="XM_024881063.1"/>
</dbReference>